<protein>
    <submittedName>
        <fullName evidence="1">Uncharacterized protein</fullName>
    </submittedName>
</protein>
<gene>
    <name evidence="1" type="ORF">BACCOP_01116</name>
</gene>
<proteinExistence type="predicted"/>
<evidence type="ECO:0000313" key="2">
    <source>
        <dbReference type="Proteomes" id="UP000003146"/>
    </source>
</evidence>
<accession>B3JGW0</accession>
<evidence type="ECO:0000313" key="1">
    <source>
        <dbReference type="EMBL" id="EDV01704.1"/>
    </source>
</evidence>
<reference evidence="1 2" key="1">
    <citation type="submission" date="2008-04" db="EMBL/GenBank/DDBJ databases">
        <title>Draft genome sequence of Bacteroides coprocola (DSM 17136).</title>
        <authorList>
            <person name="Sudarsanam P."/>
            <person name="Ley R."/>
            <person name="Guruge J."/>
            <person name="Turnbaugh P.J."/>
            <person name="Mahowald M."/>
            <person name="Liep D."/>
            <person name="Gordon J."/>
        </authorList>
    </citation>
    <scope>NUCLEOTIDE SEQUENCE [LARGE SCALE GENOMIC DNA]</scope>
    <source>
        <strain evidence="1 2">DSM 17136</strain>
    </source>
</reference>
<organism evidence="1 2">
    <name type="scientific">Phocaeicola coprocola DSM 17136</name>
    <dbReference type="NCBI Taxonomy" id="470145"/>
    <lineage>
        <taxon>Bacteria</taxon>
        <taxon>Pseudomonadati</taxon>
        <taxon>Bacteroidota</taxon>
        <taxon>Bacteroidia</taxon>
        <taxon>Bacteroidales</taxon>
        <taxon>Bacteroidaceae</taxon>
        <taxon>Phocaeicola</taxon>
    </lineage>
</organism>
<dbReference type="AlphaFoldDB" id="B3JGW0"/>
<dbReference type="Proteomes" id="UP000003146">
    <property type="component" value="Unassembled WGS sequence"/>
</dbReference>
<dbReference type="STRING" id="470145.BACCOP_01116"/>
<comment type="caution">
    <text evidence="1">The sequence shown here is derived from an EMBL/GenBank/DDBJ whole genome shotgun (WGS) entry which is preliminary data.</text>
</comment>
<reference evidence="1 2" key="2">
    <citation type="submission" date="2008-04" db="EMBL/GenBank/DDBJ databases">
        <authorList>
            <person name="Fulton L."/>
            <person name="Clifton S."/>
            <person name="Fulton B."/>
            <person name="Xu J."/>
            <person name="Minx P."/>
            <person name="Pepin K.H."/>
            <person name="Johnson M."/>
            <person name="Thiruvilangam P."/>
            <person name="Bhonagiri V."/>
            <person name="Nash W.E."/>
            <person name="Mardis E.R."/>
            <person name="Wilson R.K."/>
        </authorList>
    </citation>
    <scope>NUCLEOTIDE SEQUENCE [LARGE SCALE GENOMIC DNA]</scope>
    <source>
        <strain evidence="1 2">DSM 17136</strain>
    </source>
</reference>
<name>B3JGW0_9BACT</name>
<dbReference type="EMBL" id="ABIY02000071">
    <property type="protein sequence ID" value="EDV01704.1"/>
    <property type="molecule type" value="Genomic_DNA"/>
</dbReference>
<dbReference type="HOGENOM" id="CLU_3195973_0_0_10"/>
<sequence>MTWASTIAFEISEYWRFSDLNGNSKRYLSFSNVGSKIIIIAKIPI</sequence>